<dbReference type="InterPro" id="IPR001185">
    <property type="entry name" value="MS_channel"/>
</dbReference>
<dbReference type="KEGG" id="taw:EI545_09825"/>
<dbReference type="PROSITE" id="PS01327">
    <property type="entry name" value="MSCL"/>
    <property type="match status" value="1"/>
</dbReference>
<organism evidence="11 12">
    <name type="scientific">Tabrizicola piscis</name>
    <dbReference type="NCBI Taxonomy" id="2494374"/>
    <lineage>
        <taxon>Bacteria</taxon>
        <taxon>Pseudomonadati</taxon>
        <taxon>Pseudomonadota</taxon>
        <taxon>Alphaproteobacteria</taxon>
        <taxon>Rhodobacterales</taxon>
        <taxon>Paracoccaceae</taxon>
        <taxon>Tabrizicola</taxon>
    </lineage>
</organism>
<dbReference type="OrthoDB" id="9810350at2"/>
<evidence type="ECO:0000256" key="7">
    <source>
        <dbReference type="ARBA" id="ARBA00023065"/>
    </source>
</evidence>
<reference evidence="11 12" key="1">
    <citation type="submission" date="2018-12" db="EMBL/GenBank/DDBJ databases">
        <title>Complete genome sequencing of Tabrizicola sp. K13M18.</title>
        <authorList>
            <person name="Bae J.-W."/>
        </authorList>
    </citation>
    <scope>NUCLEOTIDE SEQUENCE [LARGE SCALE GENOMIC DNA]</scope>
    <source>
        <strain evidence="11 12">K13M18</strain>
    </source>
</reference>
<dbReference type="EMBL" id="CP034328">
    <property type="protein sequence ID" value="AZL59112.1"/>
    <property type="molecule type" value="Genomic_DNA"/>
</dbReference>
<keyword evidence="5 10" id="KW-0812">Transmembrane</keyword>
<dbReference type="PANTHER" id="PTHR30266">
    <property type="entry name" value="MECHANOSENSITIVE CHANNEL MSCL"/>
    <property type="match status" value="1"/>
</dbReference>
<keyword evidence="4 10" id="KW-1003">Cell membrane</keyword>
<dbReference type="RefSeq" id="WP_125325308.1">
    <property type="nucleotide sequence ID" value="NZ_CP034328.1"/>
</dbReference>
<comment type="function">
    <text evidence="10">Channel that opens in response to stretch forces in the membrane lipid bilayer. May participate in the regulation of osmotic pressure changes within the cell.</text>
</comment>
<evidence type="ECO:0000256" key="2">
    <source>
        <dbReference type="ARBA" id="ARBA00007254"/>
    </source>
</evidence>
<dbReference type="NCBIfam" id="NF001843">
    <property type="entry name" value="PRK00567.1-4"/>
    <property type="match status" value="1"/>
</dbReference>
<evidence type="ECO:0000256" key="10">
    <source>
        <dbReference type="HAMAP-Rule" id="MF_00115"/>
    </source>
</evidence>
<keyword evidence="8 10" id="KW-0472">Membrane</keyword>
<keyword evidence="6 10" id="KW-1133">Transmembrane helix</keyword>
<dbReference type="NCBIfam" id="TIGR00220">
    <property type="entry name" value="mscL"/>
    <property type="match status" value="1"/>
</dbReference>
<dbReference type="NCBIfam" id="NF010557">
    <property type="entry name" value="PRK13952.1"/>
    <property type="match status" value="1"/>
</dbReference>
<keyword evidence="10" id="KW-0997">Cell inner membrane</keyword>
<dbReference type="InterPro" id="IPR036019">
    <property type="entry name" value="MscL_channel"/>
</dbReference>
<dbReference type="PRINTS" id="PR01264">
    <property type="entry name" value="MECHCHANNEL"/>
</dbReference>
<dbReference type="Gene3D" id="1.10.1200.120">
    <property type="entry name" value="Large-conductance mechanosensitive channel, MscL, domain 1"/>
    <property type="match status" value="1"/>
</dbReference>
<proteinExistence type="inferred from homology"/>
<dbReference type="SUPFAM" id="SSF81330">
    <property type="entry name" value="Gated mechanosensitive channel"/>
    <property type="match status" value="1"/>
</dbReference>
<dbReference type="AlphaFoldDB" id="A0A3S8U626"/>
<comment type="similarity">
    <text evidence="2 10">Belongs to the MscL family.</text>
</comment>
<dbReference type="GO" id="GO:0005886">
    <property type="term" value="C:plasma membrane"/>
    <property type="evidence" value="ECO:0007669"/>
    <property type="project" value="UniProtKB-SubCell"/>
</dbReference>
<evidence type="ECO:0000256" key="4">
    <source>
        <dbReference type="ARBA" id="ARBA00022475"/>
    </source>
</evidence>
<dbReference type="GO" id="GO:0008381">
    <property type="term" value="F:mechanosensitive monoatomic ion channel activity"/>
    <property type="evidence" value="ECO:0007669"/>
    <property type="project" value="UniProtKB-UniRule"/>
</dbReference>
<feature type="transmembrane region" description="Helical" evidence="10">
    <location>
        <begin position="12"/>
        <end position="31"/>
    </location>
</feature>
<comment type="subcellular location">
    <subcellularLocation>
        <location evidence="10">Cell inner membrane</location>
        <topology evidence="10">Multi-pass membrane protein</topology>
    </subcellularLocation>
    <subcellularLocation>
        <location evidence="1">Cell membrane</location>
        <topology evidence="1">Multi-pass membrane protein</topology>
    </subcellularLocation>
</comment>
<feature type="transmembrane region" description="Helical" evidence="10">
    <location>
        <begin position="77"/>
        <end position="101"/>
    </location>
</feature>
<dbReference type="HAMAP" id="MF_00115">
    <property type="entry name" value="MscL"/>
    <property type="match status" value="1"/>
</dbReference>
<keyword evidence="3 10" id="KW-0813">Transport</keyword>
<evidence type="ECO:0000313" key="12">
    <source>
        <dbReference type="Proteomes" id="UP000282002"/>
    </source>
</evidence>
<sequence>MLNEFKTFIARGNVMDLAVGIIIGAAFTAIVNSLVGDLINPIIGLILGGVNFSDMFFDLSGTNPASLAAAKESGAAVFAYGAFITALINFLIIAWVVFLLVKAMNKIMPKKAEEPAAPAGPTEVDLLQDILATLKKQGAM</sequence>
<accession>A0A3S8U626</accession>
<keyword evidence="7 10" id="KW-0406">Ion transport</keyword>
<evidence type="ECO:0000256" key="9">
    <source>
        <dbReference type="ARBA" id="ARBA00023303"/>
    </source>
</evidence>
<dbReference type="Proteomes" id="UP000282002">
    <property type="component" value="Chromosome"/>
</dbReference>
<gene>
    <name evidence="10 11" type="primary">mscL</name>
    <name evidence="11" type="ORF">EI545_09825</name>
</gene>
<dbReference type="InterPro" id="IPR019823">
    <property type="entry name" value="Mechanosensitive_channel_CS"/>
</dbReference>
<keyword evidence="12" id="KW-1185">Reference proteome</keyword>
<dbReference type="InterPro" id="IPR037673">
    <property type="entry name" value="MSC/AndL"/>
</dbReference>
<comment type="subunit">
    <text evidence="10">Homopentamer.</text>
</comment>
<evidence type="ECO:0000256" key="1">
    <source>
        <dbReference type="ARBA" id="ARBA00004651"/>
    </source>
</evidence>
<keyword evidence="9 10" id="KW-0407">Ion channel</keyword>
<evidence type="ECO:0000256" key="3">
    <source>
        <dbReference type="ARBA" id="ARBA00022448"/>
    </source>
</evidence>
<dbReference type="Pfam" id="PF01741">
    <property type="entry name" value="MscL"/>
    <property type="match status" value="1"/>
</dbReference>
<evidence type="ECO:0000256" key="8">
    <source>
        <dbReference type="ARBA" id="ARBA00023136"/>
    </source>
</evidence>
<evidence type="ECO:0000313" key="11">
    <source>
        <dbReference type="EMBL" id="AZL59112.1"/>
    </source>
</evidence>
<evidence type="ECO:0000256" key="6">
    <source>
        <dbReference type="ARBA" id="ARBA00022989"/>
    </source>
</evidence>
<dbReference type="PANTHER" id="PTHR30266:SF2">
    <property type="entry name" value="LARGE-CONDUCTANCE MECHANOSENSITIVE CHANNEL"/>
    <property type="match status" value="1"/>
</dbReference>
<name>A0A3S8U626_9RHOB</name>
<protein>
    <recommendedName>
        <fullName evidence="10">Large-conductance mechanosensitive channel</fullName>
    </recommendedName>
</protein>
<evidence type="ECO:0000256" key="5">
    <source>
        <dbReference type="ARBA" id="ARBA00022692"/>
    </source>
</evidence>